<comment type="caution">
    <text evidence="1">The sequence shown here is derived from an EMBL/GenBank/DDBJ whole genome shotgun (WGS) entry which is preliminary data.</text>
</comment>
<sequence length="151" mass="17447">MDINEITLAVHDFKNTVQDIELQRLGHEFRKFKRFPQACCVMTSHLLSRFLIRKFPLHSFKIVNGEPNGFSHYWIESNGKVIDITMNQKGISLSDVIFSESKWHSNCRILNEWNVTSEFHDVDEGADRASSSTLEIGYKLIISNMDAVEKI</sequence>
<gene>
    <name evidence="1" type="ORF">WNY57_19790</name>
</gene>
<keyword evidence="2" id="KW-1185">Reference proteome</keyword>
<evidence type="ECO:0008006" key="3">
    <source>
        <dbReference type="Google" id="ProtNLM"/>
    </source>
</evidence>
<organism evidence="1 2">
    <name type="scientific">Pseudoalteromonas arctica</name>
    <dbReference type="NCBI Taxonomy" id="394751"/>
    <lineage>
        <taxon>Bacteria</taxon>
        <taxon>Pseudomonadati</taxon>
        <taxon>Pseudomonadota</taxon>
        <taxon>Gammaproteobacteria</taxon>
        <taxon>Alteromonadales</taxon>
        <taxon>Pseudoalteromonadaceae</taxon>
        <taxon>Pseudoalteromonas</taxon>
    </lineage>
</organism>
<evidence type="ECO:0000313" key="2">
    <source>
        <dbReference type="Proteomes" id="UP001457661"/>
    </source>
</evidence>
<proteinExistence type="predicted"/>
<dbReference type="EMBL" id="JBBMQX010000025">
    <property type="protein sequence ID" value="MEM5534671.1"/>
    <property type="molecule type" value="Genomic_DNA"/>
</dbReference>
<accession>A0ABU9TLR9</accession>
<protein>
    <recommendedName>
        <fullName evidence="3">Microcin J25-processing protein McjB C-terminal domain-containing protein</fullName>
    </recommendedName>
</protein>
<reference evidence="1 2" key="1">
    <citation type="submission" date="2024-03" db="EMBL/GenBank/DDBJ databases">
        <title>Community enrichment and isolation of bacterial strains for fucoidan degradation.</title>
        <authorList>
            <person name="Sichert A."/>
        </authorList>
    </citation>
    <scope>NUCLEOTIDE SEQUENCE [LARGE SCALE GENOMIC DNA]</scope>
    <source>
        <strain evidence="1 2">AS26</strain>
    </source>
</reference>
<name>A0ABU9TLR9_9GAMM</name>
<evidence type="ECO:0000313" key="1">
    <source>
        <dbReference type="EMBL" id="MEM5534671.1"/>
    </source>
</evidence>
<dbReference type="RefSeq" id="WP_007580157.1">
    <property type="nucleotide sequence ID" value="NZ_JBBMQX010000025.1"/>
</dbReference>
<dbReference type="Proteomes" id="UP001457661">
    <property type="component" value="Unassembled WGS sequence"/>
</dbReference>